<comment type="subunit">
    <text evidence="3">UreD, UreF and UreG form a complex that acts as a GTP-hydrolysis-dependent molecular chaperone, activating the urease apoprotein by helping to assemble the nickel containing metallocenter of UreC. The UreE protein probably delivers the nickel.</text>
</comment>
<evidence type="ECO:0000256" key="2">
    <source>
        <dbReference type="ARBA" id="ARBA00023186"/>
    </source>
</evidence>
<name>A0A2N7VFA7_9BURK</name>
<dbReference type="GO" id="GO:0016151">
    <property type="term" value="F:nickel cation binding"/>
    <property type="evidence" value="ECO:0007669"/>
    <property type="project" value="UniProtKB-UniRule"/>
</dbReference>
<dbReference type="HAMAP" id="MF_01384">
    <property type="entry name" value="UreD"/>
    <property type="match status" value="1"/>
</dbReference>
<dbReference type="PANTHER" id="PTHR33643">
    <property type="entry name" value="UREASE ACCESSORY PROTEIN D"/>
    <property type="match status" value="1"/>
</dbReference>
<comment type="similarity">
    <text evidence="1 3">Belongs to the UreD family.</text>
</comment>
<comment type="subcellular location">
    <subcellularLocation>
        <location evidence="3">Cytoplasm</location>
    </subcellularLocation>
</comment>
<comment type="caution">
    <text evidence="5">The sequence shown here is derived from an EMBL/GenBank/DDBJ whole genome shotgun (WGS) entry which is preliminary data.</text>
</comment>
<dbReference type="PANTHER" id="PTHR33643:SF1">
    <property type="entry name" value="UREASE ACCESSORY PROTEIN D"/>
    <property type="match status" value="1"/>
</dbReference>
<keyword evidence="2 3" id="KW-0143">Chaperone</keyword>
<dbReference type="OrthoDB" id="9798842at2"/>
<feature type="region of interest" description="Disordered" evidence="4">
    <location>
        <begin position="1"/>
        <end position="31"/>
    </location>
</feature>
<dbReference type="GO" id="GO:0005737">
    <property type="term" value="C:cytoplasm"/>
    <property type="evidence" value="ECO:0007669"/>
    <property type="project" value="UniProtKB-SubCell"/>
</dbReference>
<dbReference type="Proteomes" id="UP000235616">
    <property type="component" value="Unassembled WGS sequence"/>
</dbReference>
<evidence type="ECO:0000313" key="5">
    <source>
        <dbReference type="EMBL" id="PMS15838.1"/>
    </source>
</evidence>
<evidence type="ECO:0000313" key="6">
    <source>
        <dbReference type="Proteomes" id="UP000235616"/>
    </source>
</evidence>
<gene>
    <name evidence="3" type="primary">ureD</name>
    <name evidence="5" type="ORF">C0Z18_25520</name>
</gene>
<accession>A0A2N7VFA7</accession>
<proteinExistence type="inferred from homology"/>
<keyword evidence="3" id="KW-0996">Nickel insertion</keyword>
<evidence type="ECO:0000256" key="1">
    <source>
        <dbReference type="ARBA" id="ARBA00007177"/>
    </source>
</evidence>
<dbReference type="InterPro" id="IPR002669">
    <property type="entry name" value="UreD"/>
</dbReference>
<dbReference type="RefSeq" id="WP_102648249.1">
    <property type="nucleotide sequence ID" value="NZ_PNYA01000028.1"/>
</dbReference>
<dbReference type="AlphaFoldDB" id="A0A2N7VFA7"/>
<dbReference type="Pfam" id="PF01774">
    <property type="entry name" value="UreD"/>
    <property type="match status" value="1"/>
</dbReference>
<protein>
    <recommendedName>
        <fullName evidence="3">Urease accessory protein UreD</fullName>
    </recommendedName>
</protein>
<evidence type="ECO:0000256" key="3">
    <source>
        <dbReference type="HAMAP-Rule" id="MF_01384"/>
    </source>
</evidence>
<keyword evidence="6" id="KW-1185">Reference proteome</keyword>
<sequence length="304" mass="32018">MSSHVLDVTPPSAATPAAGHVSPPPPHPPQGWQASLALGFERRAARTTLAHRLHQGPLRVQKPLYPEGESICHAVIVHPPGGIAGGDALTLDVSLGAGTHAVLTTPGAAKWYKSNGRLARQNIAIALGAGAKLDWLPQNNIVFDDAHIALDFTLALAEGASAIGWDATQLGRVAAGERWSAGALSSTARIVGASGELLWFERAELTAEDALRLARQGLGGYPAYGTLWAIGPACDDTLAETLAHRLPFDEQQRAGVSCVTPGVLVVRALAHSMEALQHTLAQCWHSLRPLVHGVDARALRIWST</sequence>
<comment type="function">
    <text evidence="3">Required for maturation of urease via the functional incorporation of the urease nickel metallocenter.</text>
</comment>
<reference evidence="5 6" key="1">
    <citation type="submission" date="2018-01" db="EMBL/GenBank/DDBJ databases">
        <title>Whole genome analyses suggest that Burkholderia sensu lato contains two further novel genera in the rhizoxinica-symbiotica group Mycetohabitans gen. nov., and Trinickia gen. nov.: implications for the evolution of diazotrophy and nodulation in the Burkholderiaceae.</title>
        <authorList>
            <person name="Estrada-de los Santos P."/>
            <person name="Palmer M."/>
            <person name="Chavez-Ramirez B."/>
            <person name="Beukes C."/>
            <person name="Steenkamp E.T."/>
            <person name="Hirsch A.M."/>
            <person name="Manyaka P."/>
            <person name="Maluk M."/>
            <person name="Lafos M."/>
            <person name="Crook M."/>
            <person name="Gross E."/>
            <person name="Simon M.F."/>
            <person name="Bueno dos Reis Junior F."/>
            <person name="Poole P.S."/>
            <person name="Venter S.N."/>
            <person name="James E.K."/>
        </authorList>
    </citation>
    <scope>NUCLEOTIDE SEQUENCE [LARGE SCALE GENOMIC DNA]</scope>
    <source>
        <strain evidence="5 6">GIMN1.004</strain>
    </source>
</reference>
<keyword evidence="3" id="KW-0963">Cytoplasm</keyword>
<dbReference type="EMBL" id="PNYA01000028">
    <property type="protein sequence ID" value="PMS15838.1"/>
    <property type="molecule type" value="Genomic_DNA"/>
</dbReference>
<organism evidence="5 6">
    <name type="scientific">Trinickia dabaoshanensis</name>
    <dbReference type="NCBI Taxonomy" id="564714"/>
    <lineage>
        <taxon>Bacteria</taxon>
        <taxon>Pseudomonadati</taxon>
        <taxon>Pseudomonadota</taxon>
        <taxon>Betaproteobacteria</taxon>
        <taxon>Burkholderiales</taxon>
        <taxon>Burkholderiaceae</taxon>
        <taxon>Trinickia</taxon>
    </lineage>
</organism>
<evidence type="ECO:0000256" key="4">
    <source>
        <dbReference type="SAM" id="MobiDB-lite"/>
    </source>
</evidence>